<feature type="domain" description="ADF-H" evidence="4">
    <location>
        <begin position="178"/>
        <end position="321"/>
    </location>
</feature>
<evidence type="ECO:0000259" key="4">
    <source>
        <dbReference type="PROSITE" id="PS51263"/>
    </source>
</evidence>
<feature type="domain" description="ADF-H" evidence="4">
    <location>
        <begin position="15"/>
        <end position="167"/>
    </location>
</feature>
<organism evidence="5 6">
    <name type="scientific">Onchocerca flexuosa</name>
    <dbReference type="NCBI Taxonomy" id="387005"/>
    <lineage>
        <taxon>Eukaryota</taxon>
        <taxon>Metazoa</taxon>
        <taxon>Ecdysozoa</taxon>
        <taxon>Nematoda</taxon>
        <taxon>Chromadorea</taxon>
        <taxon>Rhabditida</taxon>
        <taxon>Spirurina</taxon>
        <taxon>Spiruromorpha</taxon>
        <taxon>Filarioidea</taxon>
        <taxon>Onchocercidae</taxon>
        <taxon>Onchocerca</taxon>
    </lineage>
</organism>
<keyword evidence="2" id="KW-0009">Actin-binding</keyword>
<dbReference type="Gene3D" id="3.40.20.10">
    <property type="entry name" value="Severin"/>
    <property type="match status" value="2"/>
</dbReference>
<feature type="signal peptide" evidence="3">
    <location>
        <begin position="1"/>
        <end position="15"/>
    </location>
</feature>
<proteinExistence type="inferred from homology"/>
<keyword evidence="6" id="KW-1185">Reference proteome</keyword>
<gene>
    <name evidence="5" type="ORF">X798_02161</name>
</gene>
<feature type="chain" id="PRO_5012489262" evidence="3">
    <location>
        <begin position="16"/>
        <end position="326"/>
    </location>
</feature>
<dbReference type="InterPro" id="IPR002108">
    <property type="entry name" value="ADF-H"/>
</dbReference>
<dbReference type="SMART" id="SM00102">
    <property type="entry name" value="ADF"/>
    <property type="match status" value="2"/>
</dbReference>
<dbReference type="SUPFAM" id="SSF55753">
    <property type="entry name" value="Actin depolymerizing proteins"/>
    <property type="match status" value="2"/>
</dbReference>
<evidence type="ECO:0000256" key="2">
    <source>
        <dbReference type="ARBA" id="ARBA00023203"/>
    </source>
</evidence>
<dbReference type="OrthoDB" id="10249245at2759"/>
<evidence type="ECO:0000313" key="5">
    <source>
        <dbReference type="EMBL" id="OZC10739.1"/>
    </source>
</evidence>
<protein>
    <submittedName>
        <fullName evidence="5">Cofilin/tropomyosin-type actin-binding protein</fullName>
    </submittedName>
</protein>
<keyword evidence="3" id="KW-0732">Signal</keyword>
<dbReference type="CDD" id="cd11286">
    <property type="entry name" value="ADF_cofilin_like"/>
    <property type="match status" value="1"/>
</dbReference>
<dbReference type="PANTHER" id="PTHR11913">
    <property type="entry name" value="COFILIN-RELATED"/>
    <property type="match status" value="1"/>
</dbReference>
<dbReference type="PROSITE" id="PS51263">
    <property type="entry name" value="ADF_H"/>
    <property type="match status" value="2"/>
</dbReference>
<dbReference type="GO" id="GO:0030042">
    <property type="term" value="P:actin filament depolymerization"/>
    <property type="evidence" value="ECO:0007669"/>
    <property type="project" value="InterPro"/>
</dbReference>
<dbReference type="GO" id="GO:0003779">
    <property type="term" value="F:actin binding"/>
    <property type="evidence" value="ECO:0007669"/>
    <property type="project" value="UniProtKB-KW"/>
</dbReference>
<dbReference type="InterPro" id="IPR017904">
    <property type="entry name" value="ADF/Cofilin"/>
</dbReference>
<name>A0A238BZW7_9BILA</name>
<accession>A0A238BZW7</accession>
<dbReference type="Pfam" id="PF00241">
    <property type="entry name" value="Cofilin_ADF"/>
    <property type="match status" value="2"/>
</dbReference>
<evidence type="ECO:0000256" key="1">
    <source>
        <dbReference type="ARBA" id="ARBA00006844"/>
    </source>
</evidence>
<dbReference type="EMBL" id="KZ269984">
    <property type="protein sequence ID" value="OZC10739.1"/>
    <property type="molecule type" value="Genomic_DNA"/>
</dbReference>
<comment type="similarity">
    <text evidence="1">Belongs to the actin-binding proteins ADF family.</text>
</comment>
<evidence type="ECO:0000256" key="3">
    <source>
        <dbReference type="SAM" id="SignalP"/>
    </source>
</evidence>
<dbReference type="InterPro" id="IPR029006">
    <property type="entry name" value="ADF-H/Gelsolin-like_dom_sf"/>
</dbReference>
<reference evidence="5 6" key="1">
    <citation type="submission" date="2015-12" db="EMBL/GenBank/DDBJ databases">
        <title>Draft genome of the nematode, Onchocerca flexuosa.</title>
        <authorList>
            <person name="Mitreva M."/>
        </authorList>
    </citation>
    <scope>NUCLEOTIDE SEQUENCE [LARGE SCALE GENOMIC DNA]</scope>
    <source>
        <strain evidence="5">Red Deer</strain>
    </source>
</reference>
<evidence type="ECO:0000313" key="6">
    <source>
        <dbReference type="Proteomes" id="UP000242913"/>
    </source>
</evidence>
<dbReference type="AlphaFoldDB" id="A0A238BZW7"/>
<dbReference type="GO" id="GO:0015629">
    <property type="term" value="C:actin cytoskeleton"/>
    <property type="evidence" value="ECO:0007669"/>
    <property type="project" value="InterPro"/>
</dbReference>
<dbReference type="Proteomes" id="UP000242913">
    <property type="component" value="Unassembled WGS sequence"/>
</dbReference>
<sequence length="326" mass="37154">MHFINFFLLLQSTSGVSVNPDVQRSFQRLSDSKEYRYILFKIEDREVVVEAAVAQDELDLTVDDYETNSKEAFGRFIEDLRERTDNFKDCRYAVFDFKFTCSRVGAGTSKMDKIVFLQICPDGASIKKKMVYASSASAIKASLGTEKIIQFQLLSKLEFFNFCRRQQYAVCLLLQASGVKVDASCKKAYDELHQKHQHSYIIFRISDDDTTIIVDKIGNKNAPYSEFVEEIRKSVGDGKECRYAAVDVEVQVQRQGTDAASRLTKVVFVQYCPDEAPVRRRMLYASSVRALKATLGLESLMQVQASDISDIDEKAIKHELMSHQRT</sequence>